<dbReference type="EMBL" id="CP159289">
    <property type="protein sequence ID" value="XCH23345.1"/>
    <property type="molecule type" value="Genomic_DNA"/>
</dbReference>
<evidence type="ECO:0000256" key="2">
    <source>
        <dbReference type="ARBA" id="ARBA00022763"/>
    </source>
</evidence>
<dbReference type="CDD" id="cd03468">
    <property type="entry name" value="PolY_like"/>
    <property type="match status" value="1"/>
</dbReference>
<reference evidence="5" key="1">
    <citation type="submission" date="2024-06" db="EMBL/GenBank/DDBJ databases">
        <title>Sequencing and assembly of the genome of Dyadobacter sp. strain 676, a symbiont of Cyamopsis tetragonoloba.</title>
        <authorList>
            <person name="Guro P."/>
            <person name="Sazanova A."/>
            <person name="Kuznetsova I."/>
            <person name="Belimov A."/>
            <person name="Safronova V."/>
        </authorList>
    </citation>
    <scope>NUCLEOTIDE SEQUENCE</scope>
    <source>
        <strain evidence="5">676</strain>
    </source>
</reference>
<evidence type="ECO:0000256" key="3">
    <source>
        <dbReference type="SAM" id="MobiDB-lite"/>
    </source>
</evidence>
<gene>
    <name evidence="5" type="ORF">ABV298_23920</name>
</gene>
<protein>
    <submittedName>
        <fullName evidence="5">DNA polymerase Y family protein</fullName>
    </submittedName>
</protein>
<dbReference type="PROSITE" id="PS50173">
    <property type="entry name" value="UMUC"/>
    <property type="match status" value="1"/>
</dbReference>
<sequence length="394" mass="43020">MKRYVAIWFRHLLTDRELLRRPELAGEPFVLAAKQRGRMIVMASSSIAEKAGVVTGMVVADARAVLPKLIVIDYDPSIEQSLLTTIAEWAIRYTPLVALDLPDGLILDATGCAHLWGGETPYLKDIMGRLKTSGYDVRAAMADTIGAAWAMSRFSRAFPIIAPGGQMEAIMPLPPNALRLPGEVVEKLHKLGLYQIKSFISMPRPVLRRRFGQIMLDQLGKALGHVHQGFMPVQPLEPFQERLPSMEPIRTATGIEIALQKLLEKMCTRLAAEDKGLRQAILKCYRLDGEIRQVEIGTSGPSCSTAHLYKLFELKIPTIEPALGIELFVLDAPVVEPMPAAQEALWNLSSGNKKGGYRRTAGPPGSPGRQRGDTPVSSGRTSLAGALNSGSLIS</sequence>
<feature type="region of interest" description="Disordered" evidence="3">
    <location>
        <begin position="351"/>
        <end position="394"/>
    </location>
</feature>
<dbReference type="InterPro" id="IPR043502">
    <property type="entry name" value="DNA/RNA_pol_sf"/>
</dbReference>
<accession>A0AAU8FFQ2</accession>
<keyword evidence="2" id="KW-0227">DNA damage</keyword>
<dbReference type="InterPro" id="IPR001126">
    <property type="entry name" value="UmuC"/>
</dbReference>
<dbReference type="GO" id="GO:0006281">
    <property type="term" value="P:DNA repair"/>
    <property type="evidence" value="ECO:0007669"/>
    <property type="project" value="InterPro"/>
</dbReference>
<dbReference type="InterPro" id="IPR050356">
    <property type="entry name" value="SulA_CellDiv_inhibitor"/>
</dbReference>
<dbReference type="SUPFAM" id="SSF56672">
    <property type="entry name" value="DNA/RNA polymerases"/>
    <property type="match status" value="1"/>
</dbReference>
<dbReference type="AlphaFoldDB" id="A0AAU8FFQ2"/>
<evidence type="ECO:0000256" key="1">
    <source>
        <dbReference type="ARBA" id="ARBA00010945"/>
    </source>
</evidence>
<organism evidence="5">
    <name type="scientific">Dyadobacter sp. 676</name>
    <dbReference type="NCBI Taxonomy" id="3088362"/>
    <lineage>
        <taxon>Bacteria</taxon>
        <taxon>Pseudomonadati</taxon>
        <taxon>Bacteroidota</taxon>
        <taxon>Cytophagia</taxon>
        <taxon>Cytophagales</taxon>
        <taxon>Spirosomataceae</taxon>
        <taxon>Dyadobacter</taxon>
    </lineage>
</organism>
<feature type="domain" description="UmuC" evidence="4">
    <location>
        <begin position="4"/>
        <end position="111"/>
    </location>
</feature>
<dbReference type="RefSeq" id="WP_353718671.1">
    <property type="nucleotide sequence ID" value="NZ_CP159289.1"/>
</dbReference>
<name>A0AAU8FFQ2_9BACT</name>
<dbReference type="InterPro" id="IPR043128">
    <property type="entry name" value="Rev_trsase/Diguanyl_cyclase"/>
</dbReference>
<dbReference type="Gene3D" id="3.30.70.270">
    <property type="match status" value="1"/>
</dbReference>
<comment type="similarity">
    <text evidence="1">Belongs to the DNA polymerase type-Y family.</text>
</comment>
<evidence type="ECO:0000259" key="4">
    <source>
        <dbReference type="PROSITE" id="PS50173"/>
    </source>
</evidence>
<dbReference type="Pfam" id="PF00817">
    <property type="entry name" value="IMS"/>
    <property type="match status" value="1"/>
</dbReference>
<proteinExistence type="inferred from homology"/>
<dbReference type="PANTHER" id="PTHR35369">
    <property type="entry name" value="BLR3025 PROTEIN-RELATED"/>
    <property type="match status" value="1"/>
</dbReference>
<dbReference type="PANTHER" id="PTHR35369:SF2">
    <property type="entry name" value="BLR3025 PROTEIN"/>
    <property type="match status" value="1"/>
</dbReference>
<dbReference type="Gene3D" id="3.40.1170.60">
    <property type="match status" value="1"/>
</dbReference>
<evidence type="ECO:0000313" key="5">
    <source>
        <dbReference type="EMBL" id="XCH23345.1"/>
    </source>
</evidence>